<evidence type="ECO:0000256" key="8">
    <source>
        <dbReference type="ARBA" id="ARBA00023242"/>
    </source>
</evidence>
<dbReference type="InterPro" id="IPR029063">
    <property type="entry name" value="SAM-dependent_MTases_sf"/>
</dbReference>
<feature type="compositionally biased region" description="Low complexity" evidence="13">
    <location>
        <begin position="1266"/>
        <end position="1290"/>
    </location>
</feature>
<feature type="compositionally biased region" description="Polar residues" evidence="13">
    <location>
        <begin position="1156"/>
        <end position="1169"/>
    </location>
</feature>
<feature type="region of interest" description="Disordered" evidence="13">
    <location>
        <begin position="394"/>
        <end position="494"/>
    </location>
</feature>
<feature type="compositionally biased region" description="Polar residues" evidence="13">
    <location>
        <begin position="2301"/>
        <end position="2325"/>
    </location>
</feature>
<feature type="compositionally biased region" description="Low complexity" evidence="13">
    <location>
        <begin position="2347"/>
        <end position="2373"/>
    </location>
</feature>
<evidence type="ECO:0000256" key="11">
    <source>
        <dbReference type="RuleBase" id="RU271113"/>
    </source>
</evidence>
<evidence type="ECO:0000256" key="7">
    <source>
        <dbReference type="ARBA" id="ARBA00022853"/>
    </source>
</evidence>
<feature type="region of interest" description="Disordered" evidence="13">
    <location>
        <begin position="2156"/>
        <end position="2178"/>
    </location>
</feature>
<comment type="miscellaneous">
    <text evidence="11">In contrast to other lysine histone methyltransferases, it does not contain a SET domain, suggesting the existence of another mechanism for methylation of lysine residues of histones.</text>
</comment>
<feature type="compositionally biased region" description="Polar residues" evidence="13">
    <location>
        <begin position="2004"/>
        <end position="2014"/>
    </location>
</feature>
<sequence>MELELKLHSPVGGDSITYTWPVSGSEGKEGGEEVIETIRWACAEFQELKQVLENRILQDYDVKSYESIKSVCDRYNRAVDSLRQLWKGSSRHQKPVERASMGLVKHITQQCYNHAVKDPEQLNHYEPFSPEVYGETSFELVEQIISTINIGEDDYFIDLGSGVGQVVLQVAAATKCRMCYGIEKAEWPATYAEDMDQMFRKWMSFYGKSYGDYLLEKGDFLVTDIREKIESATVIFVNNFAFGPQVDHHLKIMFANMKEGAKIVSSKAFCPLNFRITDRNLSDIGSIMHVQELSPLTGAVSWTGKAFAYYIHTIDRTLLEKYFQRLKNPRAVSLDEPRRDRRGRVLNNKKEGCGKDKENSRLRRDRGPCGDHTYQAAKALDFDSASNASFSTFTNGTMSDDSNSATTNTTISGLTGEDDSFFGPTTRRQWSQWVNRPNSSSDSQNENESSANNADSSENPATKLKRFKKRIMKRLKKGVRKSKSKERERKKAPLSVPVELVAEAEREEIKLHNPNNSKGKGKPKVNKQTLSLDSLNLLHTHTVLSTTGHGPEDSAKYNDRRMTTPSTCPFKPSTQKQTISSLEMLPALEQMLDTWRQQYLTYFAYMQTTTYQASVQQELEKEQLRQQELKNKMTMLEKQISGLQKDSVELLKKRIGEVNAHKLLSEQNGMTNNHRKNGVVRPVMTQKCLLREVLSSFDAKQRLLQQVNHLEQEVQQLETINSQQQKVSPVRGQKRKSGGNPVTPVSGVGLANDKNLQEKLEIKENLDSFSHMINKLKSEVTSALIGDNVETPVTAGASSSVNTATPSNMSRAGGVKQESKFQPPDLSIKGLLEKTKALPNGAMKHETTPVLAYAVSTAAAVPSADKTSMQAMVKSEKKEYVNGTKKRKGFNGDVFPPAGHMNAESVNRGFSGRGRGRSAGSALNPDIPTSAISSTSSSSPNTSTVTNGPSSAWTDKVSSEQLSVAQDLIRLHEMPMQQTPHPLGGASFLPSSSSVSCIGTVSSGSAVVANVCHDTMENHRMEHNYSPISRPSSQSSSEAAPACPELSASVVASALSSAAVSHMPQMVIASATGGIHTSTNVFSHSNAVMGSHPGRGPTLLPVSLVSNPVTFTVDVGSMSGGSVSTHPVSSTQVSSQDSLTATSSSKAAAAANTGSILPNNSVQGGTNRCSKPAAASQSLALTSASQQQQQQKPAPKPAASKSSARSRSRQSRSASNSTPVAVETAVTVSVAGTPNSIPVSSPMLPLAGPGNLGALFNNHSYHQKPQHVPIQPQSQQQRQTQQRGNATQQPRQTNPQAVRTNHRMVSLSSSGVAKMSGTQQEVAKVLGASMVAPGLGAGAVQMAALNGVQPMRFATMQPTQGPNGQKDTVDEATGQTPRQQEPITNDFDALLALASSELDRSRSLEQKHERARDQDEMVTGSKKRKMPRRNSGARRMSECNRSVSCESSTPGGPSSAKQGCLDEPTSKTATDADSTSKEVGSHRSRRDDTSRKDRLSKQKLSKGACKQKSHAEQDEKSKSKEESETAPKKLKSNTSTHSSPKSLKDRNDSRSTQPDKKVKEEKNTTPKSEPHFSSQKLSNPAVPHSSKTTKSEGNSDGKNRERKQVGDISPSSSARNTPSPMPSGSKEGQERKSKQKDMLQMKQPANREKTSQEVKQEKTSPTDSTRSSKKKQKMESASGGNRHGQSDGHKNESADKKAKAADKNPSVSTSSSRTPSPAQQKTSPVPSPASFSSGSRHSSPNKKCSASRDGGKAASPAGSKTSKSVSDSQKSGSRTPSPGGSKHASDSKTSSKSSAEGKSPVKSESSTSKSNSRVPSPAGNKGATTDKTSSSDKHKPGSHTPSPGWSKSSSSSKSSPDSTKPSCHTQSLSGSKSSFKSGSNSHNSGSLTPPGKKSSATHKSGSRTPSPVGSRGSTAEKTAENKVSTLRTPTGSPHRGHAAVSPTSSPGGSRLSSPLAAAKPQSEKDLEQKKRTSSGLAATSSSRAISPSSRPKDSVCGEERKGGSHTSTSRSPSPGSKKLTHSTPSSPLPSKECSAGINSPSTSRNSSPTADKTSGNRLASSSPKQNFKEERKASSEHGRSPKSLGCKSSDTKNSPSHSTKDHFALKSPAKKSGADTCKTSKPSDGSAPGSTIDASASMKGTKCLVELKDIMSTLRGNQSVEEDTTCRSTAAADDDSVPTEADQVFAVYKMCTADNQKEPAGTPPGSPPARRGPHTPPGSPRKSIDSVGRLSRCDTSSSLSSRRSTSSSSSRGSSSSSRSSHMRHQRKKSLPRRGSCSSVSSSSSTSISSSDEEDDSKETRQGSGKPQGNSVENPSFSCSSVSYRSASPLFGTPKEPEQTVETRTMETVSKSSAPAVSSSQLGSSLTSSSTHLASTGSLGLGSLAQKPKDVHIINNNTLSGGEIMIHPGLPGGAPLSFHNNQHSLSGAQTGFQQGHSLLSGQGDSLSGTIRSKGQQQMTHISSKSTFAGLPDLTKPPPGLYPTVSNYPSPPQPTPRPGYLPVVPPATISSASTGYVAHTTTSQHAATVTSSSPSYVSHNLKTQAVSPAGSASSGYVSHSPSPQSSSSTASLSSRYVSHSPGSQPLSVGTLGSPGYVSHSPNSQPSPKMACLSPGYISHSPNSQPSPKLASPSPGYISHSSSSQPPSHPSQKGHNNISQFKTSTTSATGRNKRGGSGSGRGPAAVISKRPGHPSAFPLDYSGNNFGSPTQNSMVSQIQRRPSSVPRQPARSPHQQRVDCMSGRVCHDVPRANSNMPVRPPMHGWPHGIPMAPCPEIYPQGGNPPYGWQLYPGNLPLGSAGLGHH</sequence>
<feature type="compositionally biased region" description="Basic residues" evidence="13">
    <location>
        <begin position="463"/>
        <end position="484"/>
    </location>
</feature>
<feature type="compositionally biased region" description="Low complexity" evidence="13">
    <location>
        <begin position="2038"/>
        <end position="2049"/>
    </location>
</feature>
<proteinExistence type="inferred from homology"/>
<feature type="compositionally biased region" description="Polar residues" evidence="13">
    <location>
        <begin position="1532"/>
        <end position="1541"/>
    </location>
</feature>
<feature type="compositionally biased region" description="Low complexity" evidence="13">
    <location>
        <begin position="1703"/>
        <end position="1717"/>
    </location>
</feature>
<feature type="compositionally biased region" description="Polar residues" evidence="13">
    <location>
        <begin position="2086"/>
        <end position="2097"/>
    </location>
</feature>
<evidence type="ECO:0000256" key="12">
    <source>
        <dbReference type="SAM" id="Coils"/>
    </source>
</evidence>
<feature type="compositionally biased region" description="Low complexity" evidence="13">
    <location>
        <begin position="2629"/>
        <end position="2643"/>
    </location>
</feature>
<evidence type="ECO:0000313" key="16">
    <source>
        <dbReference type="Proteomes" id="UP001519460"/>
    </source>
</evidence>
<dbReference type="GO" id="GO:0032259">
    <property type="term" value="P:methylation"/>
    <property type="evidence" value="ECO:0007669"/>
    <property type="project" value="UniProtKB-KW"/>
</dbReference>
<dbReference type="PANTHER" id="PTHR21451">
    <property type="entry name" value="HISTONE H3 METHYLTRANSFERASE"/>
    <property type="match status" value="1"/>
</dbReference>
<accession>A0ABD0MA24</accession>
<feature type="compositionally biased region" description="Basic and acidic residues" evidence="13">
    <location>
        <begin position="1627"/>
        <end position="1660"/>
    </location>
</feature>
<feature type="compositionally biased region" description="Polar residues" evidence="13">
    <location>
        <begin position="2117"/>
        <end position="2134"/>
    </location>
</feature>
<evidence type="ECO:0000256" key="5">
    <source>
        <dbReference type="ARBA" id="ARBA00022679"/>
    </source>
</evidence>
<dbReference type="CDD" id="cd20902">
    <property type="entry name" value="CC_DOT1L"/>
    <property type="match status" value="1"/>
</dbReference>
<feature type="compositionally biased region" description="Basic and acidic residues" evidence="13">
    <location>
        <begin position="1684"/>
        <end position="1702"/>
    </location>
</feature>
<protein>
    <recommendedName>
        <fullName evidence="3 11">Histone-lysine N-methyltransferase, H3 lysine-79 specific</fullName>
        <ecNumber evidence="2 11">2.1.1.360</ecNumber>
    </recommendedName>
    <alternativeName>
        <fullName evidence="9 11">Histone H3-K79 methyltransferase</fullName>
    </alternativeName>
</protein>
<dbReference type="InterPro" id="IPR030445">
    <property type="entry name" value="H3-K79_meTrfase"/>
</dbReference>
<feature type="compositionally biased region" description="Basic residues" evidence="13">
    <location>
        <begin position="1421"/>
        <end position="1432"/>
    </location>
</feature>
<organism evidence="15 16">
    <name type="scientific">Batillaria attramentaria</name>
    <dbReference type="NCBI Taxonomy" id="370345"/>
    <lineage>
        <taxon>Eukaryota</taxon>
        <taxon>Metazoa</taxon>
        <taxon>Spiralia</taxon>
        <taxon>Lophotrochozoa</taxon>
        <taxon>Mollusca</taxon>
        <taxon>Gastropoda</taxon>
        <taxon>Caenogastropoda</taxon>
        <taxon>Sorbeoconcha</taxon>
        <taxon>Cerithioidea</taxon>
        <taxon>Batillariidae</taxon>
        <taxon>Batillaria</taxon>
    </lineage>
</organism>
<evidence type="ECO:0000256" key="1">
    <source>
        <dbReference type="ARBA" id="ARBA00004123"/>
    </source>
</evidence>
<feature type="compositionally biased region" description="Low complexity" evidence="13">
    <location>
        <begin position="1941"/>
        <end position="1955"/>
    </location>
</feature>
<evidence type="ECO:0000256" key="3">
    <source>
        <dbReference type="ARBA" id="ARBA00020987"/>
    </source>
</evidence>
<evidence type="ECO:0000256" key="4">
    <source>
        <dbReference type="ARBA" id="ARBA00022603"/>
    </source>
</evidence>
<feature type="compositionally biased region" description="Basic and acidic residues" evidence="13">
    <location>
        <begin position="1509"/>
        <end position="1527"/>
    </location>
</feature>
<feature type="compositionally biased region" description="Polar residues" evidence="13">
    <location>
        <begin position="2448"/>
        <end position="2465"/>
    </location>
</feature>
<feature type="region of interest" description="Disordered" evidence="13">
    <location>
        <begin position="1120"/>
        <end position="1139"/>
    </location>
</feature>
<feature type="compositionally biased region" description="Low complexity" evidence="13">
    <location>
        <begin position="1838"/>
        <end position="1887"/>
    </location>
</feature>
<feature type="region of interest" description="Disordered" evidence="13">
    <location>
        <begin position="336"/>
        <end position="369"/>
    </location>
</feature>
<evidence type="ECO:0000256" key="9">
    <source>
        <dbReference type="ARBA" id="ARBA00029821"/>
    </source>
</evidence>
<comment type="subcellular location">
    <subcellularLocation>
        <location evidence="1 11">Nucleus</location>
    </subcellularLocation>
</comment>
<evidence type="ECO:0000256" key="2">
    <source>
        <dbReference type="ARBA" id="ARBA00012190"/>
    </source>
</evidence>
<feature type="region of interest" description="Disordered" evidence="13">
    <location>
        <begin position="544"/>
        <end position="567"/>
    </location>
</feature>
<comment type="function">
    <text evidence="11">Histone methyltransferase that specifically trimethylates histone H3 to form H3K79me3. This methylation is required for telomere silencing and for the pachytene checkpoint during the meiotic cell cycle by allowing the recruitment of RAD9 to double strand breaks. Nucleosomes are preferred as substrate compared to free histone.</text>
</comment>
<evidence type="ECO:0000259" key="14">
    <source>
        <dbReference type="PROSITE" id="PS51569"/>
    </source>
</evidence>
<feature type="compositionally biased region" description="Basic and acidic residues" evidence="13">
    <location>
        <begin position="1990"/>
        <end position="2002"/>
    </location>
</feature>
<feature type="region of interest" description="Disordered" evidence="13">
    <location>
        <begin position="2414"/>
        <end position="2504"/>
    </location>
</feature>
<dbReference type="SUPFAM" id="SSF53335">
    <property type="entry name" value="S-adenosyl-L-methionine-dependent methyltransferases"/>
    <property type="match status" value="1"/>
</dbReference>
<feature type="compositionally biased region" description="Low complexity" evidence="13">
    <location>
        <begin position="2548"/>
        <end position="2576"/>
    </location>
</feature>
<feature type="compositionally biased region" description="Basic and acidic residues" evidence="13">
    <location>
        <begin position="348"/>
        <end position="369"/>
    </location>
</feature>
<keyword evidence="5 11" id="KW-0808">Transferase</keyword>
<feature type="compositionally biased region" description="Low complexity" evidence="13">
    <location>
        <begin position="1787"/>
        <end position="1812"/>
    </location>
</feature>
<gene>
    <name evidence="15" type="ORF">BaRGS_00000529</name>
</gene>
<feature type="region of interest" description="Disordered" evidence="13">
    <location>
        <begin position="1255"/>
        <end position="1300"/>
    </location>
</feature>
<feature type="compositionally biased region" description="Polar residues" evidence="13">
    <location>
        <begin position="1897"/>
        <end position="1931"/>
    </location>
</feature>
<feature type="compositionally biased region" description="Low complexity" evidence="13">
    <location>
        <begin position="2229"/>
        <end position="2259"/>
    </location>
</feature>
<feature type="compositionally biased region" description="Basic and acidic residues" evidence="13">
    <location>
        <begin position="1589"/>
        <end position="1605"/>
    </location>
</feature>
<feature type="region of interest" description="Disordered" evidence="13">
    <location>
        <begin position="1155"/>
        <end position="1221"/>
    </location>
</feature>
<dbReference type="EMBL" id="JACVVK020000002">
    <property type="protein sequence ID" value="KAK7508290.1"/>
    <property type="molecule type" value="Genomic_DNA"/>
</dbReference>
<feature type="region of interest" description="Disordered" evidence="13">
    <location>
        <begin position="1357"/>
        <end position="1385"/>
    </location>
</feature>
<feature type="region of interest" description="Disordered" evidence="13">
    <location>
        <begin position="722"/>
        <end position="749"/>
    </location>
</feature>
<keyword evidence="12" id="KW-0175">Coiled coil</keyword>
<feature type="compositionally biased region" description="Polar residues" evidence="13">
    <location>
        <begin position="1439"/>
        <end position="1457"/>
    </location>
</feature>
<feature type="compositionally biased region" description="Basic residues" evidence="13">
    <location>
        <begin position="2260"/>
        <end position="2271"/>
    </location>
</feature>
<feature type="compositionally biased region" description="Basic and acidic residues" evidence="13">
    <location>
        <begin position="2066"/>
        <end position="2079"/>
    </location>
</feature>
<feature type="region of interest" description="Disordered" evidence="13">
    <location>
        <begin position="2544"/>
        <end position="2736"/>
    </location>
</feature>
<dbReference type="FunFam" id="3.40.50.150:FF:000033">
    <property type="entry name" value="Histone-lysine N-methyltransferase, H3 lysine-79 specific"/>
    <property type="match status" value="1"/>
</dbReference>
<feature type="compositionally biased region" description="Polar residues" evidence="13">
    <location>
        <begin position="1357"/>
        <end position="1366"/>
    </location>
</feature>
<evidence type="ECO:0000256" key="13">
    <source>
        <dbReference type="SAM" id="MobiDB-lite"/>
    </source>
</evidence>
<dbReference type="Gene3D" id="3.40.50.150">
    <property type="entry name" value="Vaccinia Virus protein VP39"/>
    <property type="match status" value="1"/>
</dbReference>
<feature type="coiled-coil region" evidence="12">
    <location>
        <begin position="612"/>
        <end position="646"/>
    </location>
</feature>
<reference evidence="15 16" key="1">
    <citation type="journal article" date="2023" name="Sci. Data">
        <title>Genome assembly of the Korean intertidal mud-creeper Batillaria attramentaria.</title>
        <authorList>
            <person name="Patra A.K."/>
            <person name="Ho P.T."/>
            <person name="Jun S."/>
            <person name="Lee S.J."/>
            <person name="Kim Y."/>
            <person name="Won Y.J."/>
        </authorList>
    </citation>
    <scope>NUCLEOTIDE SEQUENCE [LARGE SCALE GENOMIC DNA]</scope>
    <source>
        <strain evidence="15">Wonlab-2016</strain>
    </source>
</reference>
<comment type="catalytic activity">
    <reaction evidence="10 11">
        <text>L-lysyl(79)-[histone H3] + 3 S-adenosyl-L-methionine = N(6),N(6),N(6)-trimethyl-L-lysyl(79)-[histone H3] + 3 S-adenosyl-L-homocysteine + 3 H(+)</text>
        <dbReference type="Rhea" id="RHEA:60328"/>
        <dbReference type="Rhea" id="RHEA-COMP:15549"/>
        <dbReference type="Rhea" id="RHEA-COMP:15552"/>
        <dbReference type="ChEBI" id="CHEBI:15378"/>
        <dbReference type="ChEBI" id="CHEBI:29969"/>
        <dbReference type="ChEBI" id="CHEBI:57856"/>
        <dbReference type="ChEBI" id="CHEBI:59789"/>
        <dbReference type="ChEBI" id="CHEBI:61961"/>
        <dbReference type="EC" id="2.1.1.360"/>
    </reaction>
</comment>
<feature type="compositionally biased region" description="Basic and acidic residues" evidence="13">
    <location>
        <begin position="1399"/>
        <end position="1415"/>
    </location>
</feature>
<feature type="compositionally biased region" description="Low complexity" evidence="13">
    <location>
        <begin position="438"/>
        <end position="459"/>
    </location>
</feature>
<feature type="compositionally biased region" description="Basic and acidic residues" evidence="13">
    <location>
        <begin position="1474"/>
        <end position="1496"/>
    </location>
</feature>
<feature type="compositionally biased region" description="Pro residues" evidence="13">
    <location>
        <begin position="2487"/>
        <end position="2503"/>
    </location>
</feature>
<feature type="region of interest" description="Disordered" evidence="13">
    <location>
        <begin position="2190"/>
        <end position="2373"/>
    </location>
</feature>
<feature type="compositionally biased region" description="Low complexity" evidence="13">
    <location>
        <begin position="1977"/>
        <end position="1989"/>
    </location>
</feature>
<feature type="compositionally biased region" description="Low complexity" evidence="13">
    <location>
        <begin position="918"/>
        <end position="951"/>
    </location>
</feature>
<feature type="compositionally biased region" description="Polar residues" evidence="13">
    <location>
        <begin position="426"/>
        <end position="437"/>
    </location>
</feature>
<feature type="compositionally biased region" description="Polar residues" evidence="13">
    <location>
        <begin position="2050"/>
        <end position="2065"/>
    </location>
</feature>
<evidence type="ECO:0000256" key="10">
    <source>
        <dbReference type="ARBA" id="ARBA00047770"/>
    </source>
</evidence>
<feature type="compositionally biased region" description="Basic and acidic residues" evidence="13">
    <location>
        <begin position="1542"/>
        <end position="1570"/>
    </location>
</feature>
<comment type="similarity">
    <text evidence="11">Belongs to the class I-like SAM-binding methyltransferase superfamily. DOT1 family.</text>
</comment>
<feature type="compositionally biased region" description="Low complexity" evidence="13">
    <location>
        <begin position="399"/>
        <end position="412"/>
    </location>
</feature>
<dbReference type="PROSITE" id="PS51569">
    <property type="entry name" value="DOT1"/>
    <property type="match status" value="1"/>
</dbReference>
<feature type="compositionally biased region" description="Polar residues" evidence="13">
    <location>
        <begin position="2699"/>
        <end position="2723"/>
    </location>
</feature>
<dbReference type="GO" id="GO:0005634">
    <property type="term" value="C:nucleus"/>
    <property type="evidence" value="ECO:0007669"/>
    <property type="project" value="UniProtKB-SubCell"/>
</dbReference>
<feature type="compositionally biased region" description="Low complexity" evidence="13">
    <location>
        <begin position="2275"/>
        <end position="2289"/>
    </location>
</feature>
<feature type="compositionally biased region" description="Low complexity" evidence="13">
    <location>
        <begin position="2432"/>
        <end position="2447"/>
    </location>
</feature>
<dbReference type="Pfam" id="PF08123">
    <property type="entry name" value="DOT1"/>
    <property type="match status" value="1"/>
</dbReference>
<dbReference type="GO" id="GO:0140956">
    <property type="term" value="F:histone H3K79 trimethyltransferase activity"/>
    <property type="evidence" value="ECO:0007669"/>
    <property type="project" value="UniProtKB-EC"/>
</dbReference>
<feature type="compositionally biased region" description="Polar residues" evidence="13">
    <location>
        <begin position="796"/>
        <end position="810"/>
    </location>
</feature>
<keyword evidence="7 11" id="KW-0156">Chromatin regulator</keyword>
<feature type="compositionally biased region" description="Low complexity" evidence="13">
    <location>
        <begin position="1172"/>
        <end position="1203"/>
    </location>
</feature>
<feature type="compositionally biased region" description="Basic and acidic residues" evidence="13">
    <location>
        <begin position="550"/>
        <end position="562"/>
    </location>
</feature>
<feature type="compositionally biased region" description="Low complexity" evidence="13">
    <location>
        <begin position="1759"/>
        <end position="1773"/>
    </location>
</feature>
<feature type="compositionally biased region" description="Polar residues" evidence="13">
    <location>
        <begin position="1609"/>
        <end position="1618"/>
    </location>
</feature>
<evidence type="ECO:0000313" key="15">
    <source>
        <dbReference type="EMBL" id="KAK7508290.1"/>
    </source>
</evidence>
<comment type="caution">
    <text evidence="15">The sequence shown here is derived from an EMBL/GenBank/DDBJ whole genome shotgun (WGS) entry which is preliminary data.</text>
</comment>
<dbReference type="PANTHER" id="PTHR21451:SF0">
    <property type="entry name" value="HISTONE-LYSINE N-METHYLTRANSFERASE, H3 LYSINE-79 SPECIFIC"/>
    <property type="match status" value="1"/>
</dbReference>
<feature type="compositionally biased region" description="Basic residues" evidence="13">
    <location>
        <begin position="1497"/>
        <end position="1508"/>
    </location>
</feature>
<feature type="region of interest" description="Disordered" evidence="13">
    <location>
        <begin position="891"/>
        <end position="959"/>
    </location>
</feature>
<feature type="region of interest" description="Disordered" evidence="13">
    <location>
        <begin position="796"/>
        <end position="822"/>
    </location>
</feature>
<evidence type="ECO:0000256" key="6">
    <source>
        <dbReference type="ARBA" id="ARBA00022691"/>
    </source>
</evidence>
<feature type="compositionally biased region" description="Polar residues" evidence="13">
    <location>
        <begin position="2650"/>
        <end position="2667"/>
    </location>
</feature>
<feature type="compositionally biased region" description="Polar residues" evidence="13">
    <location>
        <begin position="2417"/>
        <end position="2431"/>
    </location>
</feature>
<feature type="compositionally biased region" description="Polar residues" evidence="13">
    <location>
        <begin position="1718"/>
        <end position="1744"/>
    </location>
</feature>
<feature type="compositionally biased region" description="Polar residues" evidence="13">
    <location>
        <begin position="1373"/>
        <end position="1383"/>
    </location>
</feature>
<dbReference type="InterPro" id="IPR025789">
    <property type="entry name" value="DOT1_dom"/>
</dbReference>
<dbReference type="EC" id="2.1.1.360" evidence="2 11"/>
<keyword evidence="8 11" id="KW-0539">Nucleus</keyword>
<feature type="domain" description="DOT1" evidence="14">
    <location>
        <begin position="14"/>
        <end position="327"/>
    </location>
</feature>
<feature type="compositionally biased region" description="Low complexity" evidence="13">
    <location>
        <begin position="2021"/>
        <end position="2030"/>
    </location>
</feature>
<dbReference type="Gene3D" id="1.10.260.60">
    <property type="match status" value="1"/>
</dbReference>
<feature type="region of interest" description="Disordered" evidence="13">
    <location>
        <begin position="1399"/>
        <end position="2139"/>
    </location>
</feature>
<keyword evidence="16" id="KW-1185">Reference proteome</keyword>
<feature type="compositionally biased region" description="Low complexity" evidence="13">
    <location>
        <begin position="1211"/>
        <end position="1221"/>
    </location>
</feature>
<keyword evidence="4 11" id="KW-0489">Methyltransferase</keyword>
<keyword evidence="6 11" id="KW-0949">S-adenosyl-L-methionine</keyword>
<feature type="compositionally biased region" description="Basic and acidic residues" evidence="13">
    <location>
        <begin position="1961"/>
        <end position="1970"/>
    </location>
</feature>
<dbReference type="Proteomes" id="UP001519460">
    <property type="component" value="Unassembled WGS sequence"/>
</dbReference>
<name>A0ABD0MA24_9CAEN</name>